<evidence type="ECO:0000313" key="1">
    <source>
        <dbReference type="EMBL" id="KAJ0206099.1"/>
    </source>
</evidence>
<organism evidence="1 2">
    <name type="scientific">Lactuca sativa</name>
    <name type="common">Garden lettuce</name>
    <dbReference type="NCBI Taxonomy" id="4236"/>
    <lineage>
        <taxon>Eukaryota</taxon>
        <taxon>Viridiplantae</taxon>
        <taxon>Streptophyta</taxon>
        <taxon>Embryophyta</taxon>
        <taxon>Tracheophyta</taxon>
        <taxon>Spermatophyta</taxon>
        <taxon>Magnoliopsida</taxon>
        <taxon>eudicotyledons</taxon>
        <taxon>Gunneridae</taxon>
        <taxon>Pentapetalae</taxon>
        <taxon>asterids</taxon>
        <taxon>campanulids</taxon>
        <taxon>Asterales</taxon>
        <taxon>Asteraceae</taxon>
        <taxon>Cichorioideae</taxon>
        <taxon>Cichorieae</taxon>
        <taxon>Lactucinae</taxon>
        <taxon>Lactuca</taxon>
    </lineage>
</organism>
<proteinExistence type="predicted"/>
<name>A0A9R1VIR3_LACSA</name>
<sequence length="143" mass="17453">MNSHLKIDQTIGLLERMFKSYKQYEDILVFLFTWLQNFHISTINDVDDLFNESELLQKQLIVEHNTANKILNFLKMINIYRYPFLKSYLRWTLSQERLNCLNGFFENIDYESVINEFNSKNARRKYIVMHYFFLKLRVTISFN</sequence>
<comment type="caution">
    <text evidence="1">The sequence shown here is derived from an EMBL/GenBank/DDBJ whole genome shotgun (WGS) entry which is preliminary data.</text>
</comment>
<keyword evidence="2" id="KW-1185">Reference proteome</keyword>
<reference evidence="1 2" key="1">
    <citation type="journal article" date="2017" name="Nat. Commun.">
        <title>Genome assembly with in vitro proximity ligation data and whole-genome triplication in lettuce.</title>
        <authorList>
            <person name="Reyes-Chin-Wo S."/>
            <person name="Wang Z."/>
            <person name="Yang X."/>
            <person name="Kozik A."/>
            <person name="Arikit S."/>
            <person name="Song C."/>
            <person name="Xia L."/>
            <person name="Froenicke L."/>
            <person name="Lavelle D.O."/>
            <person name="Truco M.J."/>
            <person name="Xia R."/>
            <person name="Zhu S."/>
            <person name="Xu C."/>
            <person name="Xu H."/>
            <person name="Xu X."/>
            <person name="Cox K."/>
            <person name="Korf I."/>
            <person name="Meyers B.C."/>
            <person name="Michelmore R.W."/>
        </authorList>
    </citation>
    <scope>NUCLEOTIDE SEQUENCE [LARGE SCALE GENOMIC DNA]</scope>
    <source>
        <strain evidence="2">cv. Salinas</strain>
        <tissue evidence="1">Seedlings</tissue>
    </source>
</reference>
<dbReference type="Proteomes" id="UP000235145">
    <property type="component" value="Unassembled WGS sequence"/>
</dbReference>
<gene>
    <name evidence="1" type="ORF">LSAT_V11C500282060</name>
</gene>
<dbReference type="EMBL" id="NBSK02000005">
    <property type="protein sequence ID" value="KAJ0206099.1"/>
    <property type="molecule type" value="Genomic_DNA"/>
</dbReference>
<evidence type="ECO:0000313" key="2">
    <source>
        <dbReference type="Proteomes" id="UP000235145"/>
    </source>
</evidence>
<protein>
    <submittedName>
        <fullName evidence="1">Uncharacterized protein</fullName>
    </submittedName>
</protein>
<dbReference type="AlphaFoldDB" id="A0A9R1VIR3"/>
<accession>A0A9R1VIR3</accession>